<organism evidence="1 2">
    <name type="scientific">Populus alba</name>
    <name type="common">White poplar</name>
    <dbReference type="NCBI Taxonomy" id="43335"/>
    <lineage>
        <taxon>Eukaryota</taxon>
        <taxon>Viridiplantae</taxon>
        <taxon>Streptophyta</taxon>
        <taxon>Embryophyta</taxon>
        <taxon>Tracheophyta</taxon>
        <taxon>Spermatophyta</taxon>
        <taxon>Magnoliopsida</taxon>
        <taxon>eudicotyledons</taxon>
        <taxon>Gunneridae</taxon>
        <taxon>Pentapetalae</taxon>
        <taxon>rosids</taxon>
        <taxon>fabids</taxon>
        <taxon>Malpighiales</taxon>
        <taxon>Salicaceae</taxon>
        <taxon>Saliceae</taxon>
        <taxon>Populus</taxon>
    </lineage>
</organism>
<dbReference type="Proteomes" id="UP000309997">
    <property type="component" value="Unassembled WGS sequence"/>
</dbReference>
<reference evidence="1 2" key="1">
    <citation type="journal article" date="2024" name="Plant Biotechnol. J.">
        <title>Genome and CRISPR/Cas9 system of a widespread forest tree (Populus alba) in the world.</title>
        <authorList>
            <person name="Liu Y.J."/>
            <person name="Jiang P.F."/>
            <person name="Han X.M."/>
            <person name="Li X.Y."/>
            <person name="Wang H.M."/>
            <person name="Wang Y.J."/>
            <person name="Wang X.X."/>
            <person name="Zeng Q.Y."/>
        </authorList>
    </citation>
    <scope>NUCLEOTIDE SEQUENCE [LARGE SCALE GENOMIC DNA]</scope>
    <source>
        <strain evidence="2">cv. PAL-ZL1</strain>
    </source>
</reference>
<evidence type="ECO:0000313" key="2">
    <source>
        <dbReference type="Proteomes" id="UP000309997"/>
    </source>
</evidence>
<protein>
    <submittedName>
        <fullName evidence="1">Uncharacterized protein</fullName>
    </submittedName>
</protein>
<keyword evidence="2" id="KW-1185">Reference proteome</keyword>
<sequence>MACSAAFRCRVAVLFGRGPKQGVLYCVLCLFYTYPSPVSACRFVMFQHCNKEEEKHDGLEAHISEQISASYGPLTINLVAVDLH</sequence>
<dbReference type="EMBL" id="RCHU02000005">
    <property type="protein sequence ID" value="KAL3591308.1"/>
    <property type="molecule type" value="Genomic_DNA"/>
</dbReference>
<accession>A0ACC4C7Z7</accession>
<comment type="caution">
    <text evidence="1">The sequence shown here is derived from an EMBL/GenBank/DDBJ whole genome shotgun (WGS) entry which is preliminary data.</text>
</comment>
<proteinExistence type="predicted"/>
<name>A0ACC4C7Z7_POPAL</name>
<gene>
    <name evidence="1" type="ORF">D5086_009948</name>
</gene>
<evidence type="ECO:0000313" key="1">
    <source>
        <dbReference type="EMBL" id="KAL3591308.1"/>
    </source>
</evidence>